<protein>
    <submittedName>
        <fullName evidence="1">Uncharacterized protein</fullName>
    </submittedName>
</protein>
<reference evidence="1" key="1">
    <citation type="submission" date="2014-09" db="EMBL/GenBank/DDBJ databases">
        <authorList>
            <person name="Magalhaes I.L.F."/>
            <person name="Oliveira U."/>
            <person name="Santos F.R."/>
            <person name="Vidigal T.H.D.A."/>
            <person name="Brescovit A.D."/>
            <person name="Santos A.J."/>
        </authorList>
    </citation>
    <scope>NUCLEOTIDE SEQUENCE</scope>
    <source>
        <tissue evidence="1">Shoot tissue taken approximately 20 cm above the soil surface</tissue>
    </source>
</reference>
<accession>A0A0A8ZXN5</accession>
<reference evidence="1" key="2">
    <citation type="journal article" date="2015" name="Data Brief">
        <title>Shoot transcriptome of the giant reed, Arundo donax.</title>
        <authorList>
            <person name="Barrero R.A."/>
            <person name="Guerrero F.D."/>
            <person name="Moolhuijzen P."/>
            <person name="Goolsby J.A."/>
            <person name="Tidwell J."/>
            <person name="Bellgard S.E."/>
            <person name="Bellgard M.I."/>
        </authorList>
    </citation>
    <scope>NUCLEOTIDE SEQUENCE</scope>
    <source>
        <tissue evidence="1">Shoot tissue taken approximately 20 cm above the soil surface</tissue>
    </source>
</reference>
<proteinExistence type="predicted"/>
<dbReference type="EMBL" id="GBRH01255387">
    <property type="protein sequence ID" value="JAD42508.1"/>
    <property type="molecule type" value="Transcribed_RNA"/>
</dbReference>
<name>A0A0A8ZXN5_ARUDO</name>
<evidence type="ECO:0000313" key="1">
    <source>
        <dbReference type="EMBL" id="JAD42508.1"/>
    </source>
</evidence>
<sequence length="10" mass="953">MVAHAAAVAL</sequence>
<organism evidence="1">
    <name type="scientific">Arundo donax</name>
    <name type="common">Giant reed</name>
    <name type="synonym">Donax arundinaceus</name>
    <dbReference type="NCBI Taxonomy" id="35708"/>
    <lineage>
        <taxon>Eukaryota</taxon>
        <taxon>Viridiplantae</taxon>
        <taxon>Streptophyta</taxon>
        <taxon>Embryophyta</taxon>
        <taxon>Tracheophyta</taxon>
        <taxon>Spermatophyta</taxon>
        <taxon>Magnoliopsida</taxon>
        <taxon>Liliopsida</taxon>
        <taxon>Poales</taxon>
        <taxon>Poaceae</taxon>
        <taxon>PACMAD clade</taxon>
        <taxon>Arundinoideae</taxon>
        <taxon>Arundineae</taxon>
        <taxon>Arundo</taxon>
    </lineage>
</organism>